<evidence type="ECO:0000313" key="2">
    <source>
        <dbReference type="Proteomes" id="UP001234297"/>
    </source>
</evidence>
<dbReference type="EMBL" id="CM056812">
    <property type="protein sequence ID" value="KAJ8617297.1"/>
    <property type="molecule type" value="Genomic_DNA"/>
</dbReference>
<protein>
    <submittedName>
        <fullName evidence="1">Uncharacterized protein</fullName>
    </submittedName>
</protein>
<organism evidence="1 2">
    <name type="scientific">Persea americana</name>
    <name type="common">Avocado</name>
    <dbReference type="NCBI Taxonomy" id="3435"/>
    <lineage>
        <taxon>Eukaryota</taxon>
        <taxon>Viridiplantae</taxon>
        <taxon>Streptophyta</taxon>
        <taxon>Embryophyta</taxon>
        <taxon>Tracheophyta</taxon>
        <taxon>Spermatophyta</taxon>
        <taxon>Magnoliopsida</taxon>
        <taxon>Magnoliidae</taxon>
        <taxon>Laurales</taxon>
        <taxon>Lauraceae</taxon>
        <taxon>Persea</taxon>
    </lineage>
</organism>
<accession>A0ACC2K8K5</accession>
<evidence type="ECO:0000313" key="1">
    <source>
        <dbReference type="EMBL" id="KAJ8617297.1"/>
    </source>
</evidence>
<dbReference type="Proteomes" id="UP001234297">
    <property type="component" value="Chromosome 4"/>
</dbReference>
<sequence>MVRSAKSSNLVAESGSALTSKIPVKLEIEDQLDDEHGPLHKRSKISAPLPQWSTGNGNIPQPVHYNPLDEPSPLGLRLRKSPSLLELIQMKLSQGNSSTSGSMNSECIDLGKDSKGNGIAATTDKLKASNFPASVLRIGTWECVSRYEGDLVAKCYFAKHKLVWEVLDGGLKNKIEIQWSDITALKATCPENGPGTLDIVLARQPLFFRETNPQPRKHTLWQATSDFTRGEASLHRRHFLQCPPGLLNKHFEKLIMCDPRLNMLSQQPEIGLDSPFFEPKASVFEDHDESKCHHFDNLTSDYVSTFVSFQDAQSPSAAQSSSCVTELKDPIGGGPEAVSHGTPSPNSAIDTRVNEETGGSSRTGLKGLSQWDQFKVPGLHQSMSMSDLVTHIGNCISEHMTSGSPLLSGEGWQGKDILDEITQHLLGDSQFSSISDEQSLMSRVNSLCCLLQKETPTDQHSQEKLGDFSASGGGPSDVSGCRQPPAMSRKDSLGDLLLHLPRIASLPQFLFNISEDFESQAR</sequence>
<gene>
    <name evidence="1" type="ORF">MRB53_013483</name>
</gene>
<name>A0ACC2K8K5_PERAE</name>
<proteinExistence type="predicted"/>
<reference evidence="1 2" key="1">
    <citation type="journal article" date="2022" name="Hortic Res">
        <title>A haplotype resolved chromosomal level avocado genome allows analysis of novel avocado genes.</title>
        <authorList>
            <person name="Nath O."/>
            <person name="Fletcher S.J."/>
            <person name="Hayward A."/>
            <person name="Shaw L.M."/>
            <person name="Masouleh A.K."/>
            <person name="Furtado A."/>
            <person name="Henry R.J."/>
            <person name="Mitter N."/>
        </authorList>
    </citation>
    <scope>NUCLEOTIDE SEQUENCE [LARGE SCALE GENOMIC DNA]</scope>
    <source>
        <strain evidence="2">cv. Hass</strain>
    </source>
</reference>
<comment type="caution">
    <text evidence="1">The sequence shown here is derived from an EMBL/GenBank/DDBJ whole genome shotgun (WGS) entry which is preliminary data.</text>
</comment>
<keyword evidence="2" id="KW-1185">Reference proteome</keyword>